<sequence>MERVVGRLRNLDAYPKVNEDFYSRTFSGGIITLVSSLAIVLLIVSELGLYLHTVTETKLVVDTSRGGKLRIHFNVSFPNVPCSLLSVDAMDIMGERHTDIKHNIFEERIDAHGNVKEVRPEGIGAAQLERPLQKHGGRLQHDEKYCGSCFGAETSDDECCNSCEEVREAYRKKGWGLSDALIDQCKRENFIQRVNEEKGEGCTMHGSLEVNRVAGNLHLVTGKSLQVPGIQLLEMLSLNDQSYNISHKINKLSFGDPIPGVVNPLDGAQWVQEKPNGIYQYFIKVVPTVYTDIRGHTIQSNQFSVTEHYKSPEEDRFRSSPGVFFVYDLSPIQVTFTEHHTPFLHFLTHICAIVGGIFSVAGMVDSFVYHGQKAIRKKVDLGKLR</sequence>
<evidence type="ECO:0008006" key="10">
    <source>
        <dbReference type="Google" id="ProtNLM"/>
    </source>
</evidence>
<evidence type="ECO:0000256" key="3">
    <source>
        <dbReference type="ARBA" id="ARBA00022989"/>
    </source>
</evidence>
<evidence type="ECO:0000259" key="7">
    <source>
        <dbReference type="Pfam" id="PF13850"/>
    </source>
</evidence>
<dbReference type="OrthoDB" id="270930at2759"/>
<evidence type="ECO:0000313" key="9">
    <source>
        <dbReference type="Proteomes" id="UP000015453"/>
    </source>
</evidence>
<feature type="domain" description="Endoplasmic reticulum vesicle transporter N-terminal" evidence="7">
    <location>
        <begin position="8"/>
        <end position="97"/>
    </location>
</feature>
<dbReference type="EMBL" id="AUSU01001272">
    <property type="protein sequence ID" value="EPS71395.1"/>
    <property type="molecule type" value="Genomic_DNA"/>
</dbReference>
<evidence type="ECO:0000256" key="5">
    <source>
        <dbReference type="SAM" id="Phobius"/>
    </source>
</evidence>
<gene>
    <name evidence="8" type="ORF">M569_03362</name>
</gene>
<keyword evidence="2 5" id="KW-0812">Transmembrane</keyword>
<protein>
    <recommendedName>
        <fullName evidence="10">Endoplasmic reticulum vesicle transporter C-terminal domain-containing protein</fullName>
    </recommendedName>
</protein>
<proteinExistence type="predicted"/>
<keyword evidence="4 5" id="KW-0472">Membrane</keyword>
<dbReference type="InterPro" id="IPR045888">
    <property type="entry name" value="Erv"/>
</dbReference>
<feature type="domain" description="Endoplasmic reticulum vesicle transporter C-terminal" evidence="6">
    <location>
        <begin position="149"/>
        <end position="365"/>
    </location>
</feature>
<dbReference type="Proteomes" id="UP000015453">
    <property type="component" value="Unassembled WGS sequence"/>
</dbReference>
<dbReference type="PANTHER" id="PTHR10984">
    <property type="entry name" value="ENDOPLASMIC RETICULUM-GOLGI INTERMEDIATE COMPARTMENT PROTEIN"/>
    <property type="match status" value="1"/>
</dbReference>
<evidence type="ECO:0000256" key="4">
    <source>
        <dbReference type="ARBA" id="ARBA00023136"/>
    </source>
</evidence>
<comment type="subcellular location">
    <subcellularLocation>
        <location evidence="1">Membrane</location>
    </subcellularLocation>
</comment>
<keyword evidence="9" id="KW-1185">Reference proteome</keyword>
<dbReference type="Pfam" id="PF07970">
    <property type="entry name" value="COPIIcoated_ERV"/>
    <property type="match status" value="1"/>
</dbReference>
<name>S8CWZ6_9LAMI</name>
<feature type="transmembrane region" description="Helical" evidence="5">
    <location>
        <begin position="21"/>
        <end position="44"/>
    </location>
</feature>
<dbReference type="GO" id="GO:0016020">
    <property type="term" value="C:membrane"/>
    <property type="evidence" value="ECO:0007669"/>
    <property type="project" value="UniProtKB-SubCell"/>
</dbReference>
<evidence type="ECO:0000259" key="6">
    <source>
        <dbReference type="Pfam" id="PF07970"/>
    </source>
</evidence>
<accession>S8CWZ6</accession>
<dbReference type="InterPro" id="IPR039542">
    <property type="entry name" value="Erv_N"/>
</dbReference>
<dbReference type="GO" id="GO:0030134">
    <property type="term" value="C:COPII-coated ER to Golgi transport vesicle"/>
    <property type="evidence" value="ECO:0007669"/>
    <property type="project" value="TreeGrafter"/>
</dbReference>
<evidence type="ECO:0000256" key="1">
    <source>
        <dbReference type="ARBA" id="ARBA00004370"/>
    </source>
</evidence>
<dbReference type="AlphaFoldDB" id="S8CWZ6"/>
<dbReference type="InterPro" id="IPR012936">
    <property type="entry name" value="Erv_C"/>
</dbReference>
<dbReference type="PANTHER" id="PTHR10984:SF55">
    <property type="entry name" value="ENDOPLASMIC RETICULUM VESICLE TRANSPORTER C-TERMINAL DOMAIN-CONTAINING PROTEIN"/>
    <property type="match status" value="1"/>
</dbReference>
<reference evidence="8 9" key="1">
    <citation type="journal article" date="2013" name="BMC Genomics">
        <title>The miniature genome of a carnivorous plant Genlisea aurea contains a low number of genes and short non-coding sequences.</title>
        <authorList>
            <person name="Leushkin E.V."/>
            <person name="Sutormin R.A."/>
            <person name="Nabieva E.R."/>
            <person name="Penin A.A."/>
            <person name="Kondrashov A.S."/>
            <person name="Logacheva M.D."/>
        </authorList>
    </citation>
    <scope>NUCLEOTIDE SEQUENCE [LARGE SCALE GENOMIC DNA]</scope>
</reference>
<feature type="transmembrane region" description="Helical" evidence="5">
    <location>
        <begin position="343"/>
        <end position="368"/>
    </location>
</feature>
<dbReference type="GO" id="GO:0005783">
    <property type="term" value="C:endoplasmic reticulum"/>
    <property type="evidence" value="ECO:0007669"/>
    <property type="project" value="TreeGrafter"/>
</dbReference>
<keyword evidence="3 5" id="KW-1133">Transmembrane helix</keyword>
<organism evidence="8 9">
    <name type="scientific">Genlisea aurea</name>
    <dbReference type="NCBI Taxonomy" id="192259"/>
    <lineage>
        <taxon>Eukaryota</taxon>
        <taxon>Viridiplantae</taxon>
        <taxon>Streptophyta</taxon>
        <taxon>Embryophyta</taxon>
        <taxon>Tracheophyta</taxon>
        <taxon>Spermatophyta</taxon>
        <taxon>Magnoliopsida</taxon>
        <taxon>eudicotyledons</taxon>
        <taxon>Gunneridae</taxon>
        <taxon>Pentapetalae</taxon>
        <taxon>asterids</taxon>
        <taxon>lamiids</taxon>
        <taxon>Lamiales</taxon>
        <taxon>Lentibulariaceae</taxon>
        <taxon>Genlisea</taxon>
    </lineage>
</organism>
<dbReference type="Pfam" id="PF13850">
    <property type="entry name" value="ERGIC_N"/>
    <property type="match status" value="1"/>
</dbReference>
<evidence type="ECO:0000313" key="8">
    <source>
        <dbReference type="EMBL" id="EPS71395.1"/>
    </source>
</evidence>
<evidence type="ECO:0000256" key="2">
    <source>
        <dbReference type="ARBA" id="ARBA00022692"/>
    </source>
</evidence>
<comment type="caution">
    <text evidence="8">The sequence shown here is derived from an EMBL/GenBank/DDBJ whole genome shotgun (WGS) entry which is preliminary data.</text>
</comment>